<reference evidence="1" key="2">
    <citation type="journal article" date="2015" name="Fish Shellfish Immunol.">
        <title>Early steps in the European eel (Anguilla anguilla)-Vibrio vulnificus interaction in the gills: Role of the RtxA13 toxin.</title>
        <authorList>
            <person name="Callol A."/>
            <person name="Pajuelo D."/>
            <person name="Ebbesson L."/>
            <person name="Teles M."/>
            <person name="MacKenzie S."/>
            <person name="Amaro C."/>
        </authorList>
    </citation>
    <scope>NUCLEOTIDE SEQUENCE</scope>
</reference>
<evidence type="ECO:0000313" key="1">
    <source>
        <dbReference type="EMBL" id="JAH37918.1"/>
    </source>
</evidence>
<reference evidence="1" key="1">
    <citation type="submission" date="2014-11" db="EMBL/GenBank/DDBJ databases">
        <authorList>
            <person name="Amaro Gonzalez C."/>
        </authorList>
    </citation>
    <scope>NUCLEOTIDE SEQUENCE</scope>
</reference>
<protein>
    <submittedName>
        <fullName evidence="1">Uncharacterized protein</fullName>
    </submittedName>
</protein>
<dbReference type="AlphaFoldDB" id="A0A0E9SBN5"/>
<proteinExistence type="predicted"/>
<sequence>MFDESETNGVVFSSIIMIPPA</sequence>
<organism evidence="1">
    <name type="scientific">Anguilla anguilla</name>
    <name type="common">European freshwater eel</name>
    <name type="synonym">Muraena anguilla</name>
    <dbReference type="NCBI Taxonomy" id="7936"/>
    <lineage>
        <taxon>Eukaryota</taxon>
        <taxon>Metazoa</taxon>
        <taxon>Chordata</taxon>
        <taxon>Craniata</taxon>
        <taxon>Vertebrata</taxon>
        <taxon>Euteleostomi</taxon>
        <taxon>Actinopterygii</taxon>
        <taxon>Neopterygii</taxon>
        <taxon>Teleostei</taxon>
        <taxon>Anguilliformes</taxon>
        <taxon>Anguillidae</taxon>
        <taxon>Anguilla</taxon>
    </lineage>
</organism>
<dbReference type="EMBL" id="GBXM01070659">
    <property type="protein sequence ID" value="JAH37918.1"/>
    <property type="molecule type" value="Transcribed_RNA"/>
</dbReference>
<accession>A0A0E9SBN5</accession>
<name>A0A0E9SBN5_ANGAN</name>